<comment type="caution">
    <text evidence="1">The sequence shown here is derived from an EMBL/GenBank/DDBJ whole genome shotgun (WGS) entry which is preliminary data.</text>
</comment>
<name>A0ABD0JVK9_9CAEN</name>
<gene>
    <name evidence="1" type="ORF">BaRGS_00029975</name>
</gene>
<sequence length="181" mass="20102">MFLVTCTRVHRSSSSCPSSTVPRMHVSVRIESLLHRVVKDVGFSHFFAELTMVSCLSLPGRRNQKPNELSVKAGKVCSSHAVVINLSYGCLHKPQASGVLPSYSTDQLLNGNVLPHRLEVTDWNSQLKTEHSVGEAKESRLNTDAGVSDGHANFNVAKRQRKYSRQVTGHYIRQLPLRPAE</sequence>
<evidence type="ECO:0000313" key="2">
    <source>
        <dbReference type="Proteomes" id="UP001519460"/>
    </source>
</evidence>
<organism evidence="1 2">
    <name type="scientific">Batillaria attramentaria</name>
    <dbReference type="NCBI Taxonomy" id="370345"/>
    <lineage>
        <taxon>Eukaryota</taxon>
        <taxon>Metazoa</taxon>
        <taxon>Spiralia</taxon>
        <taxon>Lophotrochozoa</taxon>
        <taxon>Mollusca</taxon>
        <taxon>Gastropoda</taxon>
        <taxon>Caenogastropoda</taxon>
        <taxon>Sorbeoconcha</taxon>
        <taxon>Cerithioidea</taxon>
        <taxon>Batillariidae</taxon>
        <taxon>Batillaria</taxon>
    </lineage>
</organism>
<protein>
    <submittedName>
        <fullName evidence="1">Uncharacterized protein</fullName>
    </submittedName>
</protein>
<dbReference type="Proteomes" id="UP001519460">
    <property type="component" value="Unassembled WGS sequence"/>
</dbReference>
<reference evidence="1 2" key="1">
    <citation type="journal article" date="2023" name="Sci. Data">
        <title>Genome assembly of the Korean intertidal mud-creeper Batillaria attramentaria.</title>
        <authorList>
            <person name="Patra A.K."/>
            <person name="Ho P.T."/>
            <person name="Jun S."/>
            <person name="Lee S.J."/>
            <person name="Kim Y."/>
            <person name="Won Y.J."/>
        </authorList>
    </citation>
    <scope>NUCLEOTIDE SEQUENCE [LARGE SCALE GENOMIC DNA]</scope>
    <source>
        <strain evidence="1">Wonlab-2016</strain>
    </source>
</reference>
<dbReference type="EMBL" id="JACVVK020000317">
    <property type="protein sequence ID" value="KAK7478764.1"/>
    <property type="molecule type" value="Genomic_DNA"/>
</dbReference>
<keyword evidence="2" id="KW-1185">Reference proteome</keyword>
<proteinExistence type="predicted"/>
<accession>A0ABD0JVK9</accession>
<evidence type="ECO:0000313" key="1">
    <source>
        <dbReference type="EMBL" id="KAK7478764.1"/>
    </source>
</evidence>
<dbReference type="AlphaFoldDB" id="A0ABD0JVK9"/>